<name>A0ABW3UKP6_9BACL</name>
<dbReference type="SUPFAM" id="SSF82185">
    <property type="entry name" value="Histone H3 K4-specific methyltransferase SET7/9 N-terminal domain"/>
    <property type="match status" value="2"/>
</dbReference>
<dbReference type="PANTHER" id="PTHR23084">
    <property type="entry name" value="PHOSPHATIDYLINOSITOL-4-PHOSPHATE 5-KINASE RELATED"/>
    <property type="match status" value="1"/>
</dbReference>
<dbReference type="InterPro" id="IPR012854">
    <property type="entry name" value="Cu_amine_oxidase-like_N"/>
</dbReference>
<dbReference type="Gene3D" id="2.20.110.10">
    <property type="entry name" value="Histone H3 K4-specific methyltransferase SET7/9 N-terminal domain"/>
    <property type="match status" value="4"/>
</dbReference>
<feature type="domain" description="Copper amine oxidase-like N-terminal" evidence="3">
    <location>
        <begin position="32"/>
        <end position="138"/>
    </location>
</feature>
<dbReference type="Proteomes" id="UP001597180">
    <property type="component" value="Unassembled WGS sequence"/>
</dbReference>
<dbReference type="SMART" id="SM00698">
    <property type="entry name" value="MORN"/>
    <property type="match status" value="10"/>
</dbReference>
<dbReference type="PANTHER" id="PTHR23084:SF263">
    <property type="entry name" value="MORN REPEAT-CONTAINING PROTEIN 1"/>
    <property type="match status" value="1"/>
</dbReference>
<evidence type="ECO:0000256" key="1">
    <source>
        <dbReference type="ARBA" id="ARBA00022737"/>
    </source>
</evidence>
<dbReference type="RefSeq" id="WP_345585583.1">
    <property type="nucleotide sequence ID" value="NZ_BAABJG010000003.1"/>
</dbReference>
<dbReference type="Pfam" id="PF07833">
    <property type="entry name" value="Cu_amine_oxidN1"/>
    <property type="match status" value="1"/>
</dbReference>
<feature type="signal peptide" evidence="2">
    <location>
        <begin position="1"/>
        <end position="23"/>
    </location>
</feature>
<keyword evidence="2" id="KW-0732">Signal</keyword>
<comment type="caution">
    <text evidence="4">The sequence shown here is derived from an EMBL/GenBank/DDBJ whole genome shotgun (WGS) entry which is preliminary data.</text>
</comment>
<accession>A0ABW3UKP6</accession>
<feature type="chain" id="PRO_5047030193" evidence="2">
    <location>
        <begin position="24"/>
        <end position="524"/>
    </location>
</feature>
<gene>
    <name evidence="4" type="ORF">ACFQ4B_15660</name>
</gene>
<dbReference type="Gene3D" id="3.30.457.10">
    <property type="entry name" value="Copper amine oxidase-like, N-terminal domain"/>
    <property type="match status" value="1"/>
</dbReference>
<evidence type="ECO:0000259" key="3">
    <source>
        <dbReference type="Pfam" id="PF07833"/>
    </source>
</evidence>
<keyword evidence="5" id="KW-1185">Reference proteome</keyword>
<keyword evidence="1" id="KW-0677">Repeat</keyword>
<evidence type="ECO:0000256" key="2">
    <source>
        <dbReference type="SAM" id="SignalP"/>
    </source>
</evidence>
<proteinExistence type="predicted"/>
<protein>
    <submittedName>
        <fullName evidence="4">Stalk domain-containing protein</fullName>
    </submittedName>
</protein>
<evidence type="ECO:0000313" key="5">
    <source>
        <dbReference type="Proteomes" id="UP001597180"/>
    </source>
</evidence>
<dbReference type="Pfam" id="PF02493">
    <property type="entry name" value="MORN"/>
    <property type="match status" value="10"/>
</dbReference>
<evidence type="ECO:0000313" key="4">
    <source>
        <dbReference type="EMBL" id="MFD1221553.1"/>
    </source>
</evidence>
<dbReference type="SUPFAM" id="SSF55383">
    <property type="entry name" value="Copper amine oxidase, domain N"/>
    <property type="match status" value="1"/>
</dbReference>
<reference evidence="5" key="1">
    <citation type="journal article" date="2019" name="Int. J. Syst. Evol. Microbiol.">
        <title>The Global Catalogue of Microorganisms (GCM) 10K type strain sequencing project: providing services to taxonomists for standard genome sequencing and annotation.</title>
        <authorList>
            <consortium name="The Broad Institute Genomics Platform"/>
            <consortium name="The Broad Institute Genome Sequencing Center for Infectious Disease"/>
            <person name="Wu L."/>
            <person name="Ma J."/>
        </authorList>
    </citation>
    <scope>NUCLEOTIDE SEQUENCE [LARGE SCALE GENOMIC DNA]</scope>
    <source>
        <strain evidence="5">CCUG 53270</strain>
    </source>
</reference>
<dbReference type="EMBL" id="JBHTLU010000019">
    <property type="protein sequence ID" value="MFD1221553.1"/>
    <property type="molecule type" value="Genomic_DNA"/>
</dbReference>
<sequence>MKKSISATLIAASLLMSTTAAFAQDSPITVYVDDRPISFQESPTIVEGTTLVPFRPIFEQLGIGVSWDGSTQTVSGQKDRWSIQLTIGQTQAVVNGQAKTLPVPAQIINGYTFVPLRFIGEATGRGVAWDNETKIIQINPTLISQTNDILYSKDLRYEGDLKGDVKDGKGKYYYKNEIWYEGDFKANRMEGYGKQYDPDNRKSYYEGQFINNLSQGQGKMIYDDGSYYEGPFKEGARDGDGKLNYASGKLKYEGKYVNNVREGLGKYYLEDGSLFYEGEFKDGTMDGLGKSYMAGHLSYEGEFVKGKQQGKGKLYSPKQPYSLWYEGDFKDDHPDGAGKMYGDNNRLKYEGIFKSYKLTGEGKIYYDNGQVYEGEVYNNKAEGMGTLYDASGKAVSSGYFKNDIYNGEAPADKDESFIIAELKKSLKQKVIDGMTPNSYHLNPTEAIMLLDLPTQKALEQFQQLPDNAKKQFMNGYAQEHWGDVLGVRHCYTKVTYQGTVYAEADLSYQIADDAVKLTTYPKGK</sequence>
<dbReference type="InterPro" id="IPR036582">
    <property type="entry name" value="Mao_N_sf"/>
</dbReference>
<organism evidence="4 5">
    <name type="scientific">Paenibacillus vulneris</name>
    <dbReference type="NCBI Taxonomy" id="1133364"/>
    <lineage>
        <taxon>Bacteria</taxon>
        <taxon>Bacillati</taxon>
        <taxon>Bacillota</taxon>
        <taxon>Bacilli</taxon>
        <taxon>Bacillales</taxon>
        <taxon>Paenibacillaceae</taxon>
        <taxon>Paenibacillus</taxon>
    </lineage>
</organism>
<dbReference type="InterPro" id="IPR003409">
    <property type="entry name" value="MORN"/>
</dbReference>